<gene>
    <name evidence="4" type="ORF">GF359_02385</name>
</gene>
<dbReference type="InterPro" id="IPR027383">
    <property type="entry name" value="Znf_put"/>
</dbReference>
<comment type="caution">
    <text evidence="4">The sequence shown here is derived from an EMBL/GenBank/DDBJ whole genome shotgun (WGS) entry which is preliminary data.</text>
</comment>
<feature type="transmembrane region" description="Helical" evidence="2">
    <location>
        <begin position="93"/>
        <end position="119"/>
    </location>
</feature>
<keyword evidence="2" id="KW-1133">Transmembrane helix</keyword>
<name>A0A9D5K850_UNCW3</name>
<keyword evidence="2" id="KW-0812">Transmembrane</keyword>
<dbReference type="AlphaFoldDB" id="A0A9D5K850"/>
<dbReference type="Gene3D" id="1.10.10.1320">
    <property type="entry name" value="Anti-sigma factor, zinc-finger domain"/>
    <property type="match status" value="1"/>
</dbReference>
<evidence type="ECO:0000256" key="2">
    <source>
        <dbReference type="SAM" id="Phobius"/>
    </source>
</evidence>
<dbReference type="EMBL" id="WJKJ01000071">
    <property type="protein sequence ID" value="MBD3364042.1"/>
    <property type="molecule type" value="Genomic_DNA"/>
</dbReference>
<evidence type="ECO:0000313" key="5">
    <source>
        <dbReference type="Proteomes" id="UP000630660"/>
    </source>
</evidence>
<reference evidence="4" key="1">
    <citation type="submission" date="2019-11" db="EMBL/GenBank/DDBJ databases">
        <title>Microbial mats filling the niche in hypersaline microbial mats.</title>
        <authorList>
            <person name="Wong H.L."/>
            <person name="Macleod F.I."/>
            <person name="White R.A. III"/>
            <person name="Burns B.P."/>
        </authorList>
    </citation>
    <scope>NUCLEOTIDE SEQUENCE</scope>
    <source>
        <strain evidence="4">Bin_327</strain>
    </source>
</reference>
<dbReference type="Pfam" id="PF13490">
    <property type="entry name" value="zf-HC2"/>
    <property type="match status" value="1"/>
</dbReference>
<feature type="region of interest" description="Disordered" evidence="1">
    <location>
        <begin position="138"/>
        <end position="209"/>
    </location>
</feature>
<accession>A0A9D5K850</accession>
<feature type="non-terminal residue" evidence="4">
    <location>
        <position position="209"/>
    </location>
</feature>
<feature type="compositionally biased region" description="Acidic residues" evidence="1">
    <location>
        <begin position="143"/>
        <end position="154"/>
    </location>
</feature>
<feature type="domain" description="Putative zinc-finger" evidence="3">
    <location>
        <begin position="3"/>
        <end position="37"/>
    </location>
</feature>
<proteinExistence type="predicted"/>
<sequence length="209" mass="23226">MNCREIEKLLQLYHDGELSAEETRLVERHLSKCPDCRAALAKLSALDALIKDGKAEKVPDPGKHYWQSFSHRVIRRLSAHRPSLRRPTSRTKLFRFGLIPYLSAGAAIVLALVVSFTMLKEVPAGFTEEDVSAAKIETKTEEGESIDAIETETGPEEKNEPTGIVFGAEIEEKAEAEDDRGHKDAEEPVLSLPRADTDVKPSGDYNEIE</sequence>
<evidence type="ECO:0000313" key="4">
    <source>
        <dbReference type="EMBL" id="MBD3364042.1"/>
    </source>
</evidence>
<evidence type="ECO:0000256" key="1">
    <source>
        <dbReference type="SAM" id="MobiDB-lite"/>
    </source>
</evidence>
<dbReference type="InterPro" id="IPR041916">
    <property type="entry name" value="Anti_sigma_zinc_sf"/>
</dbReference>
<protein>
    <recommendedName>
        <fullName evidence="3">Putative zinc-finger domain-containing protein</fullName>
    </recommendedName>
</protein>
<dbReference type="Proteomes" id="UP000630660">
    <property type="component" value="Unassembled WGS sequence"/>
</dbReference>
<evidence type="ECO:0000259" key="3">
    <source>
        <dbReference type="Pfam" id="PF13490"/>
    </source>
</evidence>
<organism evidence="4 5">
    <name type="scientific">candidate division WOR-3 bacterium</name>
    <dbReference type="NCBI Taxonomy" id="2052148"/>
    <lineage>
        <taxon>Bacteria</taxon>
        <taxon>Bacteria division WOR-3</taxon>
    </lineage>
</organism>
<keyword evidence="2" id="KW-0472">Membrane</keyword>